<feature type="transmembrane region" description="Helical" evidence="8">
    <location>
        <begin position="618"/>
        <end position="644"/>
    </location>
</feature>
<keyword evidence="5 8" id="KW-1133">Transmembrane helix</keyword>
<dbReference type="Proteomes" id="UP001390339">
    <property type="component" value="Unassembled WGS sequence"/>
</dbReference>
<organism evidence="9 10">
    <name type="scientific">Apiospora arundinis</name>
    <dbReference type="NCBI Taxonomy" id="335852"/>
    <lineage>
        <taxon>Eukaryota</taxon>
        <taxon>Fungi</taxon>
        <taxon>Dikarya</taxon>
        <taxon>Ascomycota</taxon>
        <taxon>Pezizomycotina</taxon>
        <taxon>Sordariomycetes</taxon>
        <taxon>Xylariomycetidae</taxon>
        <taxon>Amphisphaeriales</taxon>
        <taxon>Apiosporaceae</taxon>
        <taxon>Apiospora</taxon>
    </lineage>
</organism>
<keyword evidence="6 8" id="KW-0472">Membrane</keyword>
<dbReference type="PANTHER" id="PTHR43829">
    <property type="entry name" value="AQUAPORIN OR AQUAGLYCEROPORIN RELATED"/>
    <property type="match status" value="1"/>
</dbReference>
<evidence type="ECO:0000256" key="1">
    <source>
        <dbReference type="ARBA" id="ARBA00004141"/>
    </source>
</evidence>
<keyword evidence="10" id="KW-1185">Reference proteome</keyword>
<evidence type="ECO:0000256" key="6">
    <source>
        <dbReference type="ARBA" id="ARBA00023136"/>
    </source>
</evidence>
<feature type="transmembrane region" description="Helical" evidence="8">
    <location>
        <begin position="567"/>
        <end position="585"/>
    </location>
</feature>
<dbReference type="PRINTS" id="PR00783">
    <property type="entry name" value="MINTRINSICP"/>
</dbReference>
<sequence length="669" mass="73875">MTPTDWPHCPTQGKESTKTCKTCLYPPFKDILRRCPPQLTLELPRPPHITLTLLSALLPLNAEPDKMAPNSFTHGGGDRGQFPPRHPDLPPTFPFQSEEADSSSPETLNEVLTEGPVYNHGDSSSPGFPRLSTDSLPPNSNTAAKLAELRKEMKANKQQIQALTQAYSAVQSAASEISSTQEMLNNSGNSRRPVLNSSGSAPQRGKGTRTQGKKNEDIDQPEEPERRSTRYEQDRWVDQGYYEGNPWYDQPKDKPVYSLGKTLPHTMRSSGQKKDMEEQSKNKDEVSAAEEGQAGPKNKNMEQSSGGDGYFDEKDQQGPNKNQQQSSGNNTDDGGDSRNENGNHQDREDRGDTEPGDKYKVDKDPMGGESEDKLARDGKKNPSDLRNWWARFRAKYPEPLAEFLALTRNTQTGMSIFLGISATLTVNLSKNQENQYGTYETSCWAWGFAFMFGIYIGGGVSGAHMSPAISISLSLFRGFPWRQCALYIVVQFAASMCAAGLAYAIYYDALHYVDPAMETGWKSFFSYPQEWVSDTTAFCSQVVAGAVMMIAVFALGDDQNNPPGVGMHAFILGMLQTTLKFSLGYNTGSALNPASDFGPRLVAWAVGYRTPKAFSNTWWIYGPWGGAMVGSITGCLIYDLFIFVGSESPINYKMPGAIRTRTKKMFSSK</sequence>
<feature type="compositionally biased region" description="Basic and acidic residues" evidence="7">
    <location>
        <begin position="335"/>
        <end position="381"/>
    </location>
</feature>
<comment type="caution">
    <text evidence="9">The sequence shown here is derived from an EMBL/GenBank/DDBJ whole genome shotgun (WGS) entry which is preliminary data.</text>
</comment>
<dbReference type="InterPro" id="IPR050363">
    <property type="entry name" value="MIP/Aquaporin"/>
</dbReference>
<dbReference type="InterPro" id="IPR000425">
    <property type="entry name" value="MIP"/>
</dbReference>
<keyword evidence="3" id="KW-0813">Transport</keyword>
<gene>
    <name evidence="9" type="ORF">PGQ11_007761</name>
</gene>
<evidence type="ECO:0000313" key="9">
    <source>
        <dbReference type="EMBL" id="KAK8869183.1"/>
    </source>
</evidence>
<feature type="region of interest" description="Disordered" evidence="7">
    <location>
        <begin position="65"/>
        <end position="141"/>
    </location>
</feature>
<dbReference type="EMBL" id="JAPCWZ010000004">
    <property type="protein sequence ID" value="KAK8869183.1"/>
    <property type="molecule type" value="Genomic_DNA"/>
</dbReference>
<accession>A0ABR2IXN7</accession>
<comment type="similarity">
    <text evidence="2">Belongs to the MIP/aquaporin (TC 1.A.8) family.</text>
</comment>
<comment type="subcellular location">
    <subcellularLocation>
        <location evidence="1">Membrane</location>
        <topology evidence="1">Multi-pass membrane protein</topology>
    </subcellularLocation>
</comment>
<feature type="compositionally biased region" description="Polar residues" evidence="7">
    <location>
        <begin position="317"/>
        <end position="332"/>
    </location>
</feature>
<dbReference type="CDD" id="cd00333">
    <property type="entry name" value="MIP"/>
    <property type="match status" value="1"/>
</dbReference>
<evidence type="ECO:0000256" key="4">
    <source>
        <dbReference type="ARBA" id="ARBA00022692"/>
    </source>
</evidence>
<name>A0ABR2IXN7_9PEZI</name>
<feature type="compositionally biased region" description="Polar residues" evidence="7">
    <location>
        <begin position="166"/>
        <end position="201"/>
    </location>
</feature>
<dbReference type="InterPro" id="IPR023271">
    <property type="entry name" value="Aquaporin-like"/>
</dbReference>
<keyword evidence="4 8" id="KW-0812">Transmembrane</keyword>
<protein>
    <submittedName>
        <fullName evidence="9">Aquaporin-like protein</fullName>
    </submittedName>
</protein>
<evidence type="ECO:0000256" key="7">
    <source>
        <dbReference type="SAM" id="MobiDB-lite"/>
    </source>
</evidence>
<feature type="region of interest" description="Disordered" evidence="7">
    <location>
        <begin position="166"/>
        <end position="381"/>
    </location>
</feature>
<dbReference type="PANTHER" id="PTHR43829:SF24">
    <property type="entry name" value="MIP AQUAPORIN (EUROFUNG)"/>
    <property type="match status" value="1"/>
</dbReference>
<dbReference type="SUPFAM" id="SSF81338">
    <property type="entry name" value="Aquaporin-like"/>
    <property type="match status" value="1"/>
</dbReference>
<evidence type="ECO:0000256" key="2">
    <source>
        <dbReference type="ARBA" id="ARBA00006175"/>
    </source>
</evidence>
<evidence type="ECO:0000256" key="5">
    <source>
        <dbReference type="ARBA" id="ARBA00022989"/>
    </source>
</evidence>
<feature type="compositionally biased region" description="Polar residues" evidence="7">
    <location>
        <begin position="121"/>
        <end position="141"/>
    </location>
</feature>
<dbReference type="Gene3D" id="1.20.1080.10">
    <property type="entry name" value="Glycerol uptake facilitator protein"/>
    <property type="match status" value="1"/>
</dbReference>
<evidence type="ECO:0000256" key="8">
    <source>
        <dbReference type="SAM" id="Phobius"/>
    </source>
</evidence>
<feature type="compositionally biased region" description="Basic and acidic residues" evidence="7">
    <location>
        <begin position="272"/>
        <end position="286"/>
    </location>
</feature>
<feature type="transmembrane region" description="Helical" evidence="8">
    <location>
        <begin position="484"/>
        <end position="506"/>
    </location>
</feature>
<feature type="compositionally biased region" description="Basic and acidic residues" evidence="7">
    <location>
        <begin position="213"/>
        <end position="237"/>
    </location>
</feature>
<proteinExistence type="inferred from homology"/>
<feature type="transmembrane region" description="Helical" evidence="8">
    <location>
        <begin position="535"/>
        <end position="555"/>
    </location>
</feature>
<evidence type="ECO:0000256" key="3">
    <source>
        <dbReference type="ARBA" id="ARBA00022448"/>
    </source>
</evidence>
<evidence type="ECO:0000313" key="10">
    <source>
        <dbReference type="Proteomes" id="UP001390339"/>
    </source>
</evidence>
<dbReference type="Pfam" id="PF00230">
    <property type="entry name" value="MIP"/>
    <property type="match status" value="1"/>
</dbReference>
<reference evidence="9 10" key="1">
    <citation type="journal article" date="2024" name="IMA Fungus">
        <title>Apiospora arundinis, a panoply of carbohydrate-active enzymes and secondary metabolites.</title>
        <authorList>
            <person name="Sorensen T."/>
            <person name="Petersen C."/>
            <person name="Muurmann A.T."/>
            <person name="Christiansen J.V."/>
            <person name="Brundto M.L."/>
            <person name="Overgaard C.K."/>
            <person name="Boysen A.T."/>
            <person name="Wollenberg R.D."/>
            <person name="Larsen T.O."/>
            <person name="Sorensen J.L."/>
            <person name="Nielsen K.L."/>
            <person name="Sondergaard T.E."/>
        </authorList>
    </citation>
    <scope>NUCLEOTIDE SEQUENCE [LARGE SCALE GENOMIC DNA]</scope>
    <source>
        <strain evidence="9 10">AAU 773</strain>
    </source>
</reference>